<reference evidence="1 2" key="1">
    <citation type="submission" date="2016-04" db="EMBL/GenBank/DDBJ databases">
        <title>The genome of Intoshia linei affirms orthonectids as highly simplified spiralians.</title>
        <authorList>
            <person name="Mikhailov K.V."/>
            <person name="Slusarev G.S."/>
            <person name="Nikitin M.A."/>
            <person name="Logacheva M.D."/>
            <person name="Penin A."/>
            <person name="Aleoshin V."/>
            <person name="Panchin Y.V."/>
        </authorList>
    </citation>
    <scope>NUCLEOTIDE SEQUENCE [LARGE SCALE GENOMIC DNA]</scope>
    <source>
        <strain evidence="1">Intl2013</strain>
        <tissue evidence="1">Whole animal</tissue>
    </source>
</reference>
<dbReference type="Proteomes" id="UP000078046">
    <property type="component" value="Unassembled WGS sequence"/>
</dbReference>
<accession>A0A177AVW7</accession>
<dbReference type="EMBL" id="LWCA01001028">
    <property type="protein sequence ID" value="OAF66125.1"/>
    <property type="molecule type" value="Genomic_DNA"/>
</dbReference>
<evidence type="ECO:0000313" key="2">
    <source>
        <dbReference type="Proteomes" id="UP000078046"/>
    </source>
</evidence>
<organism evidence="1 2">
    <name type="scientific">Intoshia linei</name>
    <dbReference type="NCBI Taxonomy" id="1819745"/>
    <lineage>
        <taxon>Eukaryota</taxon>
        <taxon>Metazoa</taxon>
        <taxon>Spiralia</taxon>
        <taxon>Lophotrochozoa</taxon>
        <taxon>Mesozoa</taxon>
        <taxon>Orthonectida</taxon>
        <taxon>Rhopaluridae</taxon>
        <taxon>Intoshia</taxon>
    </lineage>
</organism>
<gene>
    <name evidence="1" type="ORF">A3Q56_06163</name>
</gene>
<keyword evidence="2" id="KW-1185">Reference proteome</keyword>
<evidence type="ECO:0000313" key="1">
    <source>
        <dbReference type="EMBL" id="OAF66125.1"/>
    </source>
</evidence>
<dbReference type="OrthoDB" id="538223at2759"/>
<sequence length="134" mass="16155">MSYQNKIKYPKNENEVSSDVNFKIEDMSDDKYFVAKMPILDEMESGNYSPVNVDETMSLEFDDDTNILDREKLELEKKKDEYYRKLISQYNESSKDKLDKDSENMEIIDDFIRNFLIRGDFKKTFQCFQTEWFI</sequence>
<dbReference type="AlphaFoldDB" id="A0A177AVW7"/>
<proteinExistence type="predicted"/>
<name>A0A177AVW7_9BILA</name>
<protein>
    <submittedName>
        <fullName evidence="1">Uncharacterized protein</fullName>
    </submittedName>
</protein>
<comment type="caution">
    <text evidence="1">The sequence shown here is derived from an EMBL/GenBank/DDBJ whole genome shotgun (WGS) entry which is preliminary data.</text>
</comment>